<keyword evidence="2" id="KW-1185">Reference proteome</keyword>
<organism evidence="1 2">
    <name type="scientific">Streptomyces termitum</name>
    <dbReference type="NCBI Taxonomy" id="67368"/>
    <lineage>
        <taxon>Bacteria</taxon>
        <taxon>Bacillati</taxon>
        <taxon>Actinomycetota</taxon>
        <taxon>Actinomycetes</taxon>
        <taxon>Kitasatosporales</taxon>
        <taxon>Streptomycetaceae</taxon>
        <taxon>Streptomyces</taxon>
    </lineage>
</organism>
<evidence type="ECO:0000313" key="2">
    <source>
        <dbReference type="Proteomes" id="UP000644020"/>
    </source>
</evidence>
<gene>
    <name evidence="1" type="ORF">GCM10010305_17630</name>
</gene>
<reference evidence="1" key="2">
    <citation type="submission" date="2020-09" db="EMBL/GenBank/DDBJ databases">
        <authorList>
            <person name="Sun Q."/>
            <person name="Ohkuma M."/>
        </authorList>
    </citation>
    <scope>NUCLEOTIDE SEQUENCE</scope>
    <source>
        <strain evidence="1">JCM 4518</strain>
    </source>
</reference>
<protein>
    <submittedName>
        <fullName evidence="1">Uncharacterized protein</fullName>
    </submittedName>
</protein>
<comment type="caution">
    <text evidence="1">The sequence shown here is derived from an EMBL/GenBank/DDBJ whole genome shotgun (WGS) entry which is preliminary data.</text>
</comment>
<dbReference type="Proteomes" id="UP000644020">
    <property type="component" value="Unassembled WGS sequence"/>
</dbReference>
<name>A0A918W6Y7_9ACTN</name>
<dbReference type="AlphaFoldDB" id="A0A918W6Y7"/>
<reference evidence="1" key="1">
    <citation type="journal article" date="2014" name="Int. J. Syst. Evol. Microbiol.">
        <title>Complete genome sequence of Corynebacterium casei LMG S-19264T (=DSM 44701T), isolated from a smear-ripened cheese.</title>
        <authorList>
            <consortium name="US DOE Joint Genome Institute (JGI-PGF)"/>
            <person name="Walter F."/>
            <person name="Albersmeier A."/>
            <person name="Kalinowski J."/>
            <person name="Ruckert C."/>
        </authorList>
    </citation>
    <scope>NUCLEOTIDE SEQUENCE</scope>
    <source>
        <strain evidence="1">JCM 4518</strain>
    </source>
</reference>
<sequence>MRMLMKVQMDTEAANEAIRRGSLPKLMQGAFERIAPEAAYFTVENGCRTGYLFFDLADPSDLPVIAEPFFMELGAKIHYSPVMNREDLAKGLAALGADG</sequence>
<dbReference type="EMBL" id="BMUL01000004">
    <property type="protein sequence ID" value="GHA75436.1"/>
    <property type="molecule type" value="Genomic_DNA"/>
</dbReference>
<accession>A0A918W6Y7</accession>
<proteinExistence type="predicted"/>
<evidence type="ECO:0000313" key="1">
    <source>
        <dbReference type="EMBL" id="GHA75436.1"/>
    </source>
</evidence>
<dbReference type="RefSeq" id="WP_189976029.1">
    <property type="nucleotide sequence ID" value="NZ_BMUL01000004.1"/>
</dbReference>